<reference evidence="1" key="1">
    <citation type="submission" date="2020-03" db="EMBL/GenBank/DDBJ databases">
        <authorList>
            <person name="Weist P."/>
        </authorList>
    </citation>
    <scope>NUCLEOTIDE SEQUENCE</scope>
</reference>
<dbReference type="EMBL" id="CADEAL010003920">
    <property type="protein sequence ID" value="CAB1446576.1"/>
    <property type="molecule type" value="Genomic_DNA"/>
</dbReference>
<keyword evidence="2" id="KW-1185">Reference proteome</keyword>
<dbReference type="AlphaFoldDB" id="A0A9N7V6F8"/>
<protein>
    <submittedName>
        <fullName evidence="1">Uncharacterized protein</fullName>
    </submittedName>
</protein>
<accession>A0A9N7V6F8</accession>
<sequence length="254" mass="28089">MTTSTSAQRLSGPLSGGVRGHVSRHTLVSESRGVDWRLHRKQLLLGCVLLLLSVIRKHPAQRGDGTSQQAVGQLRSHLAKLQITEWRHDTFPQSNPGDFRGSWFCLRVRLSCSADNEKARGGGSACLNVSRVLQSRSVGSDPADSAGCVVRFHHLYVTSGPSQDFHLTATETREIELFKQETKPVSRHQEGNHTGDVKVRCRAQTPAHRVPSYSASELFVVFEWTCHLNLSTWSLARLHSTEEMLLAFGLTAAT</sequence>
<name>A0A9N7V6F8_PLEPL</name>
<proteinExistence type="predicted"/>
<evidence type="ECO:0000313" key="2">
    <source>
        <dbReference type="Proteomes" id="UP001153269"/>
    </source>
</evidence>
<organism evidence="1 2">
    <name type="scientific">Pleuronectes platessa</name>
    <name type="common">European plaice</name>
    <dbReference type="NCBI Taxonomy" id="8262"/>
    <lineage>
        <taxon>Eukaryota</taxon>
        <taxon>Metazoa</taxon>
        <taxon>Chordata</taxon>
        <taxon>Craniata</taxon>
        <taxon>Vertebrata</taxon>
        <taxon>Euteleostomi</taxon>
        <taxon>Actinopterygii</taxon>
        <taxon>Neopterygii</taxon>
        <taxon>Teleostei</taxon>
        <taxon>Neoteleostei</taxon>
        <taxon>Acanthomorphata</taxon>
        <taxon>Carangaria</taxon>
        <taxon>Pleuronectiformes</taxon>
        <taxon>Pleuronectoidei</taxon>
        <taxon>Pleuronectidae</taxon>
        <taxon>Pleuronectes</taxon>
    </lineage>
</organism>
<gene>
    <name evidence="1" type="ORF">PLEPLA_LOCUS34301</name>
</gene>
<dbReference type="Proteomes" id="UP001153269">
    <property type="component" value="Unassembled WGS sequence"/>
</dbReference>
<comment type="caution">
    <text evidence="1">The sequence shown here is derived from an EMBL/GenBank/DDBJ whole genome shotgun (WGS) entry which is preliminary data.</text>
</comment>
<evidence type="ECO:0000313" key="1">
    <source>
        <dbReference type="EMBL" id="CAB1446576.1"/>
    </source>
</evidence>